<feature type="transmembrane region" description="Helical" evidence="11">
    <location>
        <begin position="12"/>
        <end position="30"/>
    </location>
</feature>
<evidence type="ECO:0000256" key="4">
    <source>
        <dbReference type="ARBA" id="ARBA00022692"/>
    </source>
</evidence>
<comment type="subcellular location">
    <subcellularLocation>
        <location evidence="1">Cell membrane</location>
        <topology evidence="1">Multi-pass membrane protein</topology>
    </subcellularLocation>
</comment>
<evidence type="ECO:0000313" key="14">
    <source>
        <dbReference type="EMBL" id="TGY54175.1"/>
    </source>
</evidence>
<dbReference type="SUPFAM" id="SSF90123">
    <property type="entry name" value="ABC transporter transmembrane region"/>
    <property type="match status" value="1"/>
</dbReference>
<dbReference type="PANTHER" id="PTHR24221:SF654">
    <property type="entry name" value="ATP-BINDING CASSETTE SUB-FAMILY B MEMBER 6"/>
    <property type="match status" value="1"/>
</dbReference>
<dbReference type="InterPro" id="IPR036640">
    <property type="entry name" value="ABC1_TM_sf"/>
</dbReference>
<comment type="caution">
    <text evidence="14">The sequence shown here is derived from an EMBL/GenBank/DDBJ whole genome shotgun (WGS) entry which is preliminary data.</text>
</comment>
<dbReference type="Gene3D" id="3.40.50.300">
    <property type="entry name" value="P-loop containing nucleotide triphosphate hydrolases"/>
    <property type="match status" value="1"/>
</dbReference>
<dbReference type="InterPro" id="IPR005897">
    <property type="entry name" value="Pept_C39_ABC_bacteriocin"/>
</dbReference>
<sequence length="530" mass="59383">MAVLIDNYIPNSLNNTLAIVASGLLILYVFNSMFNYARDFLLTILGQRLSIEIILGYIKHIFELPMEFFATRKTGEIVSRFNDASKIIDALASTVISMFLDVGIVVIMGSVLAIQNRTLFLITLGCLPLYLLIVVAFTKSFEKLNNKQMESNAVLSSSIIEDIQGIETIKALNSEHERYQKIDGQFVDFLRKSLDYTKIDILQQALKTFVHLALNVIILWIGAQLVMKNEISLGQLMAYNALLAYFTDPLQNIINLQPKLQSAQVANNRLNEVFLVKGEFNAKKHKLLADQLAGVITFKDVSYCYGYGQNVLEGINLTIKEHEKLTIVGMSGSGKSTLVKLLVNFFEPTTGSITFNEHQIKNIDKHLLRSYINYVPQTPYVFSGTIMENLTLGNRSDVTEKDIFKACQLAMITEDIEKMPLQYDTVLDENGGILSGGQKQRITIARAILSPAKVLIFDESTSGLDAITEKKLIDNLMSLEDRTIIFIAHRLAIAKRTDNVLVLDKGRIVEQGDHQTLMNKNGYYASLVNS</sequence>
<dbReference type="FunFam" id="3.40.50.300:FF:000854">
    <property type="entry name" value="Multidrug ABC transporter ATP-binding protein"/>
    <property type="match status" value="1"/>
</dbReference>
<protein>
    <submittedName>
        <fullName evidence="14">Peptide cleavage/export ABC transporter</fullName>
    </submittedName>
</protein>
<dbReference type="GO" id="GO:0005524">
    <property type="term" value="F:ATP binding"/>
    <property type="evidence" value="ECO:0007669"/>
    <property type="project" value="UniProtKB-KW"/>
</dbReference>
<accession>A0A4S2EEY1</accession>
<dbReference type="GO" id="GO:0034040">
    <property type="term" value="F:ATPase-coupled lipid transmembrane transporter activity"/>
    <property type="evidence" value="ECO:0007669"/>
    <property type="project" value="TreeGrafter"/>
</dbReference>
<dbReference type="GO" id="GO:0016887">
    <property type="term" value="F:ATP hydrolysis activity"/>
    <property type="evidence" value="ECO:0007669"/>
    <property type="project" value="InterPro"/>
</dbReference>
<keyword evidence="10 11" id="KW-0472">Membrane</keyword>
<keyword evidence="9 11" id="KW-1133">Transmembrane helix</keyword>
<keyword evidence="8" id="KW-1278">Translocase</keyword>
<dbReference type="InterPro" id="IPR003439">
    <property type="entry name" value="ABC_transporter-like_ATP-bd"/>
</dbReference>
<dbReference type="GO" id="GO:0005886">
    <property type="term" value="C:plasma membrane"/>
    <property type="evidence" value="ECO:0007669"/>
    <property type="project" value="UniProtKB-SubCell"/>
</dbReference>
<dbReference type="Pfam" id="PF00664">
    <property type="entry name" value="ABC_membrane"/>
    <property type="match status" value="1"/>
</dbReference>
<dbReference type="RefSeq" id="WP_135942313.1">
    <property type="nucleotide sequence ID" value="NZ_SRYK01000050.1"/>
</dbReference>
<dbReference type="EMBL" id="SRYK01000050">
    <property type="protein sequence ID" value="TGY54175.1"/>
    <property type="molecule type" value="Genomic_DNA"/>
</dbReference>
<dbReference type="PANTHER" id="PTHR24221">
    <property type="entry name" value="ATP-BINDING CASSETTE SUB-FAMILY B"/>
    <property type="match status" value="1"/>
</dbReference>
<feature type="domain" description="ABC transporter" evidence="12">
    <location>
        <begin position="296"/>
        <end position="530"/>
    </location>
</feature>
<evidence type="ECO:0000313" key="15">
    <source>
        <dbReference type="Proteomes" id="UP000306855"/>
    </source>
</evidence>
<keyword evidence="7" id="KW-0067">ATP-binding</keyword>
<feature type="domain" description="ABC transmembrane type-1" evidence="13">
    <location>
        <begin position="1"/>
        <end position="262"/>
    </location>
</feature>
<evidence type="ECO:0000256" key="2">
    <source>
        <dbReference type="ARBA" id="ARBA00022448"/>
    </source>
</evidence>
<gene>
    <name evidence="14" type="ORF">E5340_08655</name>
</gene>
<keyword evidence="2" id="KW-0813">Transport</keyword>
<evidence type="ECO:0000256" key="11">
    <source>
        <dbReference type="SAM" id="Phobius"/>
    </source>
</evidence>
<reference evidence="14 15" key="1">
    <citation type="submission" date="2019-04" db="EMBL/GenBank/DDBJ databases">
        <title>Microbes associate with the intestines of laboratory mice.</title>
        <authorList>
            <person name="Navarre W."/>
            <person name="Wong E."/>
            <person name="Huang K."/>
            <person name="Tropini C."/>
            <person name="Ng K."/>
            <person name="Yu B."/>
        </authorList>
    </citation>
    <scope>NUCLEOTIDE SEQUENCE [LARGE SCALE GENOMIC DNA]</scope>
    <source>
        <strain evidence="14 15">NM26_J9</strain>
    </source>
</reference>
<dbReference type="InterPro" id="IPR039421">
    <property type="entry name" value="Type_1_exporter"/>
</dbReference>
<evidence type="ECO:0000256" key="7">
    <source>
        <dbReference type="ARBA" id="ARBA00022840"/>
    </source>
</evidence>
<name>A0A4S2EEY1_9LACO</name>
<keyword evidence="5" id="KW-0547">Nucleotide-binding</keyword>
<organism evidence="14 15">
    <name type="scientific">Ligilactobacillus murinus</name>
    <dbReference type="NCBI Taxonomy" id="1622"/>
    <lineage>
        <taxon>Bacteria</taxon>
        <taxon>Bacillati</taxon>
        <taxon>Bacillota</taxon>
        <taxon>Bacilli</taxon>
        <taxon>Lactobacillales</taxon>
        <taxon>Lactobacillaceae</taxon>
        <taxon>Ligilactobacillus</taxon>
    </lineage>
</organism>
<evidence type="ECO:0000259" key="13">
    <source>
        <dbReference type="PROSITE" id="PS50929"/>
    </source>
</evidence>
<dbReference type="PROSITE" id="PS00211">
    <property type="entry name" value="ABC_TRANSPORTER_1"/>
    <property type="match status" value="1"/>
</dbReference>
<dbReference type="NCBIfam" id="TIGR01193">
    <property type="entry name" value="bacteriocin_ABC"/>
    <property type="match status" value="1"/>
</dbReference>
<dbReference type="InterPro" id="IPR003593">
    <property type="entry name" value="AAA+_ATPase"/>
</dbReference>
<proteinExistence type="predicted"/>
<evidence type="ECO:0000256" key="1">
    <source>
        <dbReference type="ARBA" id="ARBA00004651"/>
    </source>
</evidence>
<evidence type="ECO:0000256" key="10">
    <source>
        <dbReference type="ARBA" id="ARBA00023136"/>
    </source>
</evidence>
<dbReference type="PROSITE" id="PS50929">
    <property type="entry name" value="ABC_TM1F"/>
    <property type="match status" value="1"/>
</dbReference>
<evidence type="ECO:0000259" key="12">
    <source>
        <dbReference type="PROSITE" id="PS50893"/>
    </source>
</evidence>
<dbReference type="Pfam" id="PF00005">
    <property type="entry name" value="ABC_tran"/>
    <property type="match status" value="1"/>
</dbReference>
<dbReference type="InterPro" id="IPR011527">
    <property type="entry name" value="ABC1_TM_dom"/>
</dbReference>
<dbReference type="CDD" id="cd18570">
    <property type="entry name" value="ABC_6TM_PCAT1_LagD_like"/>
    <property type="match status" value="1"/>
</dbReference>
<feature type="transmembrane region" description="Helical" evidence="11">
    <location>
        <begin position="119"/>
        <end position="138"/>
    </location>
</feature>
<dbReference type="SUPFAM" id="SSF52540">
    <property type="entry name" value="P-loop containing nucleoside triphosphate hydrolases"/>
    <property type="match status" value="1"/>
</dbReference>
<dbReference type="AlphaFoldDB" id="A0A4S2EEY1"/>
<dbReference type="InterPro" id="IPR017871">
    <property type="entry name" value="ABC_transporter-like_CS"/>
</dbReference>
<evidence type="ECO:0000256" key="3">
    <source>
        <dbReference type="ARBA" id="ARBA00022475"/>
    </source>
</evidence>
<keyword evidence="3" id="KW-1003">Cell membrane</keyword>
<keyword evidence="6" id="KW-0378">Hydrolase</keyword>
<dbReference type="Gene3D" id="1.20.1560.10">
    <property type="entry name" value="ABC transporter type 1, transmembrane domain"/>
    <property type="match status" value="1"/>
</dbReference>
<dbReference type="Proteomes" id="UP000306855">
    <property type="component" value="Unassembled WGS sequence"/>
</dbReference>
<evidence type="ECO:0000256" key="9">
    <source>
        <dbReference type="ARBA" id="ARBA00022989"/>
    </source>
</evidence>
<dbReference type="PROSITE" id="PS50893">
    <property type="entry name" value="ABC_TRANSPORTER_2"/>
    <property type="match status" value="1"/>
</dbReference>
<dbReference type="GO" id="GO:0043214">
    <property type="term" value="F:ABC-type bacteriocin transporter activity"/>
    <property type="evidence" value="ECO:0007669"/>
    <property type="project" value="InterPro"/>
</dbReference>
<dbReference type="GO" id="GO:0008234">
    <property type="term" value="F:cysteine-type peptidase activity"/>
    <property type="evidence" value="ECO:0007669"/>
    <property type="project" value="InterPro"/>
</dbReference>
<dbReference type="SMART" id="SM00382">
    <property type="entry name" value="AAA"/>
    <property type="match status" value="1"/>
</dbReference>
<feature type="transmembrane region" description="Helical" evidence="11">
    <location>
        <begin position="90"/>
        <end position="113"/>
    </location>
</feature>
<evidence type="ECO:0000256" key="6">
    <source>
        <dbReference type="ARBA" id="ARBA00022801"/>
    </source>
</evidence>
<evidence type="ECO:0000256" key="8">
    <source>
        <dbReference type="ARBA" id="ARBA00022967"/>
    </source>
</evidence>
<dbReference type="InterPro" id="IPR027417">
    <property type="entry name" value="P-loop_NTPase"/>
</dbReference>
<keyword evidence="4 11" id="KW-0812">Transmembrane</keyword>
<evidence type="ECO:0000256" key="5">
    <source>
        <dbReference type="ARBA" id="ARBA00022741"/>
    </source>
</evidence>